<feature type="region of interest" description="Disordered" evidence="4">
    <location>
        <begin position="1"/>
        <end position="27"/>
    </location>
</feature>
<evidence type="ECO:0000256" key="1">
    <source>
        <dbReference type="ARBA" id="ARBA00022987"/>
    </source>
</evidence>
<sequence length="318" mass="35171">MSETVTAAPAVSRTGPRPSALEPTRDPGATLPDLLEVLLNKGVYLDLDLIITVADIPLIGVNLKATIAGIETMLEHGMMRSWDEQTREWVRRSLSRQVPLASDEEVVARMAGGYRQEEPYRTWRPGTVYLTSHRLMAWRADPRELLWQVRLNEITGVDLHTERSIGGEERTRLAVTTSSETALLSAAAPQRLHDLLQEQGIGGSVHQAEREADRVLEDRVWYLEELSGGAVWRGGTGMLDRSDGLTWKGALDRRAAVRIRPEELVSIDIEHGRSPAGTHVIVVAGPTKVRIATTDTARWVRELRDLPGAHRLPEGGGT</sequence>
<evidence type="ECO:0000256" key="3">
    <source>
        <dbReference type="ARBA" id="ARBA00035646"/>
    </source>
</evidence>
<evidence type="ECO:0008006" key="7">
    <source>
        <dbReference type="Google" id="ProtNLM"/>
    </source>
</evidence>
<keyword evidence="6" id="KW-1185">Reference proteome</keyword>
<comment type="similarity">
    <text evidence="3">Belongs to the gas vesicle GvpA family.</text>
</comment>
<gene>
    <name evidence="5" type="ORF">GCM10023169_28310</name>
</gene>
<keyword evidence="1" id="KW-0304">Gas vesicle</keyword>
<dbReference type="PANTHER" id="PTHR35344">
    <property type="entry name" value="GAS VESICLE STRUCTURAL PROTEIN 2-RELATED"/>
    <property type="match status" value="1"/>
</dbReference>
<dbReference type="EMBL" id="BAABGN010000012">
    <property type="protein sequence ID" value="GAA4427859.1"/>
    <property type="molecule type" value="Genomic_DNA"/>
</dbReference>
<organism evidence="5 6">
    <name type="scientific">Georgenia halophila</name>
    <dbReference type="NCBI Taxonomy" id="620889"/>
    <lineage>
        <taxon>Bacteria</taxon>
        <taxon>Bacillati</taxon>
        <taxon>Actinomycetota</taxon>
        <taxon>Actinomycetes</taxon>
        <taxon>Micrococcales</taxon>
        <taxon>Bogoriellaceae</taxon>
        <taxon>Georgenia</taxon>
    </lineage>
</organism>
<dbReference type="PANTHER" id="PTHR35344:SF4">
    <property type="entry name" value="GAS VESICLE PROTEIN A1"/>
    <property type="match status" value="1"/>
</dbReference>
<accession>A0ABP8LFB6</accession>
<dbReference type="Pfam" id="PF00741">
    <property type="entry name" value="Gas_vesicle"/>
    <property type="match status" value="1"/>
</dbReference>
<evidence type="ECO:0000256" key="2">
    <source>
        <dbReference type="ARBA" id="ARBA00035108"/>
    </source>
</evidence>
<dbReference type="RefSeq" id="WP_345216926.1">
    <property type="nucleotide sequence ID" value="NZ_BAABGN010000012.1"/>
</dbReference>
<evidence type="ECO:0000313" key="6">
    <source>
        <dbReference type="Proteomes" id="UP001500622"/>
    </source>
</evidence>
<reference evidence="6" key="1">
    <citation type="journal article" date="2019" name="Int. J. Syst. Evol. Microbiol.">
        <title>The Global Catalogue of Microorganisms (GCM) 10K type strain sequencing project: providing services to taxonomists for standard genome sequencing and annotation.</title>
        <authorList>
            <consortium name="The Broad Institute Genomics Platform"/>
            <consortium name="The Broad Institute Genome Sequencing Center for Infectious Disease"/>
            <person name="Wu L."/>
            <person name="Ma J."/>
        </authorList>
    </citation>
    <scope>NUCLEOTIDE SEQUENCE [LARGE SCALE GENOMIC DNA]</scope>
    <source>
        <strain evidence="6">JCM 17810</strain>
    </source>
</reference>
<dbReference type="InterPro" id="IPR000638">
    <property type="entry name" value="Gas-vesicle_GvpA-like"/>
</dbReference>
<comment type="subcellular location">
    <subcellularLocation>
        <location evidence="2">Gas vesicle</location>
    </subcellularLocation>
</comment>
<name>A0ABP8LFB6_9MICO</name>
<comment type="caution">
    <text evidence="5">The sequence shown here is derived from an EMBL/GenBank/DDBJ whole genome shotgun (WGS) entry which is preliminary data.</text>
</comment>
<protein>
    <recommendedName>
        <fullName evidence="7">Gas vesicle protein</fullName>
    </recommendedName>
</protein>
<dbReference type="InterPro" id="IPR050530">
    <property type="entry name" value="GvpA"/>
</dbReference>
<evidence type="ECO:0000256" key="4">
    <source>
        <dbReference type="SAM" id="MobiDB-lite"/>
    </source>
</evidence>
<dbReference type="Proteomes" id="UP001500622">
    <property type="component" value="Unassembled WGS sequence"/>
</dbReference>
<proteinExistence type="inferred from homology"/>
<evidence type="ECO:0000313" key="5">
    <source>
        <dbReference type="EMBL" id="GAA4427859.1"/>
    </source>
</evidence>